<feature type="domain" description="Ig-like" evidence="2">
    <location>
        <begin position="49"/>
        <end position="143"/>
    </location>
</feature>
<evidence type="ECO:0000259" key="2">
    <source>
        <dbReference type="PROSITE" id="PS50835"/>
    </source>
</evidence>
<dbReference type="Gene3D" id="2.60.40.10">
    <property type="entry name" value="Immunoglobulins"/>
    <property type="match status" value="2"/>
</dbReference>
<dbReference type="Proteomes" id="UP001186944">
    <property type="component" value="Unassembled WGS sequence"/>
</dbReference>
<dbReference type="PROSITE" id="PS50835">
    <property type="entry name" value="IG_LIKE"/>
    <property type="match status" value="2"/>
</dbReference>
<reference evidence="3" key="1">
    <citation type="submission" date="2019-08" db="EMBL/GenBank/DDBJ databases">
        <title>The improved chromosome-level genome for the pearl oyster Pinctada fucata martensii using PacBio sequencing and Hi-C.</title>
        <authorList>
            <person name="Zheng Z."/>
        </authorList>
    </citation>
    <scope>NUCLEOTIDE SEQUENCE</scope>
    <source>
        <strain evidence="3">ZZ-2019</strain>
        <tissue evidence="3">Adductor muscle</tissue>
    </source>
</reference>
<accession>A0AA89BUM1</accession>
<dbReference type="AlphaFoldDB" id="A0AA89BUM1"/>
<evidence type="ECO:0000256" key="1">
    <source>
        <dbReference type="SAM" id="MobiDB-lite"/>
    </source>
</evidence>
<name>A0AA89BUM1_PINIB</name>
<dbReference type="InterPro" id="IPR037448">
    <property type="entry name" value="Zig-8"/>
</dbReference>
<dbReference type="InterPro" id="IPR036179">
    <property type="entry name" value="Ig-like_dom_sf"/>
</dbReference>
<dbReference type="Pfam" id="PF13927">
    <property type="entry name" value="Ig_3"/>
    <property type="match status" value="1"/>
</dbReference>
<dbReference type="InterPro" id="IPR003598">
    <property type="entry name" value="Ig_sub2"/>
</dbReference>
<dbReference type="PANTHER" id="PTHR23279:SF36">
    <property type="entry name" value="DEFECTIVE PROBOSCIS EXTENSION RESPONSE 9, ISOFORM A"/>
    <property type="match status" value="1"/>
</dbReference>
<dbReference type="InterPro" id="IPR003599">
    <property type="entry name" value="Ig_sub"/>
</dbReference>
<feature type="region of interest" description="Disordered" evidence="1">
    <location>
        <begin position="293"/>
        <end position="323"/>
    </location>
</feature>
<protein>
    <recommendedName>
        <fullName evidence="2">Ig-like domain-containing protein</fullName>
    </recommendedName>
</protein>
<dbReference type="SMART" id="SM00408">
    <property type="entry name" value="IGc2"/>
    <property type="match status" value="2"/>
</dbReference>
<proteinExistence type="predicted"/>
<dbReference type="GO" id="GO:0032589">
    <property type="term" value="C:neuron projection membrane"/>
    <property type="evidence" value="ECO:0007669"/>
    <property type="project" value="TreeGrafter"/>
</dbReference>
<organism evidence="3 4">
    <name type="scientific">Pinctada imbricata</name>
    <name type="common">Atlantic pearl-oyster</name>
    <name type="synonym">Pinctada martensii</name>
    <dbReference type="NCBI Taxonomy" id="66713"/>
    <lineage>
        <taxon>Eukaryota</taxon>
        <taxon>Metazoa</taxon>
        <taxon>Spiralia</taxon>
        <taxon>Lophotrochozoa</taxon>
        <taxon>Mollusca</taxon>
        <taxon>Bivalvia</taxon>
        <taxon>Autobranchia</taxon>
        <taxon>Pteriomorphia</taxon>
        <taxon>Pterioida</taxon>
        <taxon>Pterioidea</taxon>
        <taxon>Pteriidae</taxon>
        <taxon>Pinctada</taxon>
    </lineage>
</organism>
<dbReference type="InterPro" id="IPR013783">
    <property type="entry name" value="Ig-like_fold"/>
</dbReference>
<dbReference type="InterPro" id="IPR013098">
    <property type="entry name" value="Ig_I-set"/>
</dbReference>
<evidence type="ECO:0000313" key="3">
    <source>
        <dbReference type="EMBL" id="KAK3096643.1"/>
    </source>
</evidence>
<evidence type="ECO:0000313" key="4">
    <source>
        <dbReference type="Proteomes" id="UP001186944"/>
    </source>
</evidence>
<dbReference type="InterPro" id="IPR007110">
    <property type="entry name" value="Ig-like_dom"/>
</dbReference>
<keyword evidence="4" id="KW-1185">Reference proteome</keyword>
<dbReference type="SUPFAM" id="SSF48726">
    <property type="entry name" value="Immunoglobulin"/>
    <property type="match status" value="2"/>
</dbReference>
<dbReference type="Pfam" id="PF07679">
    <property type="entry name" value="I-set"/>
    <property type="match status" value="1"/>
</dbReference>
<dbReference type="PANTHER" id="PTHR23279">
    <property type="entry name" value="DEFECTIVE PROBOSCIS EXTENSION RESPONSE DPR -RELATED"/>
    <property type="match status" value="1"/>
</dbReference>
<dbReference type="SMART" id="SM00409">
    <property type="entry name" value="IG"/>
    <property type="match status" value="2"/>
</dbReference>
<dbReference type="EMBL" id="VSWD01000007">
    <property type="protein sequence ID" value="KAK3096643.1"/>
    <property type="molecule type" value="Genomic_DNA"/>
</dbReference>
<feature type="domain" description="Ig-like" evidence="2">
    <location>
        <begin position="148"/>
        <end position="245"/>
    </location>
</feature>
<gene>
    <name evidence="3" type="ORF">FSP39_001982</name>
</gene>
<comment type="caution">
    <text evidence="3">The sequence shown here is derived from an EMBL/GenBank/DDBJ whole genome shotgun (WGS) entry which is preliminary data.</text>
</comment>
<sequence>MDVILMIRIDMSKVAWYARLTTLMFTILLRPTGGNRRKIYDRSDLTSQPVILHNTPTNYSAFAGDLAVLKCAVENLGTKSVVWRKATKKTPLTVGTFTYVGDSRYQIHHVIHRDQWNLHIRNVSRDDAGVYECQVSSKQRDIRRHFTLKVKAINITGKTYIDKGQRLHLHCRAAGNVYPPEELDWFKDGTEISSKEEGKITIDKSVSIQDRTIESTLEIAHMSLQDAGTYVCRASKTLVTNVKVNVLNASSPVNKRGHQPKDFYITSAFDITAMHKIDNSENQKPKAYKIMIKRETKANKQNPPPHEKKRTPDMRLRTGVQEE</sequence>
<dbReference type="GO" id="GO:0050808">
    <property type="term" value="P:synapse organization"/>
    <property type="evidence" value="ECO:0007669"/>
    <property type="project" value="TreeGrafter"/>
</dbReference>